<dbReference type="Pfam" id="PF08240">
    <property type="entry name" value="ADH_N"/>
    <property type="match status" value="1"/>
</dbReference>
<dbReference type="AlphaFoldDB" id="A0A316YXF6"/>
<dbReference type="GO" id="GO:0046872">
    <property type="term" value="F:metal ion binding"/>
    <property type="evidence" value="ECO:0007669"/>
    <property type="project" value="UniProtKB-KW"/>
</dbReference>
<evidence type="ECO:0000256" key="1">
    <source>
        <dbReference type="ARBA" id="ARBA00001947"/>
    </source>
</evidence>
<feature type="domain" description="Alcohol dehydrogenase-like N-terminal" evidence="7">
    <location>
        <begin position="31"/>
        <end position="117"/>
    </location>
</feature>
<evidence type="ECO:0000256" key="5">
    <source>
        <dbReference type="ARBA" id="ARBA00023002"/>
    </source>
</evidence>
<accession>A0A316YXF6</accession>
<dbReference type="RefSeq" id="XP_025380632.1">
    <property type="nucleotide sequence ID" value="XM_025520506.1"/>
</dbReference>
<evidence type="ECO:0000259" key="7">
    <source>
        <dbReference type="Pfam" id="PF08240"/>
    </source>
</evidence>
<dbReference type="InterPro" id="IPR013149">
    <property type="entry name" value="ADH-like_C"/>
</dbReference>
<dbReference type="GO" id="GO:0016491">
    <property type="term" value="F:oxidoreductase activity"/>
    <property type="evidence" value="ECO:0007669"/>
    <property type="project" value="UniProtKB-KW"/>
</dbReference>
<dbReference type="GeneID" id="37042422"/>
<dbReference type="STRING" id="215250.A0A316YXF6"/>
<dbReference type="OrthoDB" id="256333at2759"/>
<sequence>MTVIAGKALVAPAVGAPFELQDVVIDPARLGPEEVVVKFKATGICHTDVSVWKGLLPGTFPCILGHEGAGTIAALPPAYRGAFQVGDTVLCTFNSCGACNLCKDGYPAGCDKFLLMNILCQRSDGSAIKSTTKDDKELVSGFFGQSSFTSHGVVQERCLAKVDASIPLDLVCSFGCGIQSGFGTVLNTLLPLAVPRTFAHLPSINDFGIPVSTPSAKAPQQPHTLTVFGLGAVGIGAIVAGHLSKTRIQHIVAVDLIESRLELARKAGATHVINAQGKTTEQIVEAVQAASVNGQGSTLCVEATGVPAVLHNAIMSLAPRGRCALVGAPPPGLNLDAEINHLLSFQKSVIPMLEGDSDPTIFIPYMIAQFQRGAFDIMKDLVKTYRPDEIAQAMEDAKSGQVIKPVIVWE</sequence>
<keyword evidence="5" id="KW-0560">Oxidoreductase</keyword>
<dbReference type="PANTHER" id="PTHR43350:SF2">
    <property type="entry name" value="GROES-LIKE ZINC-BINDING ALCOHOL DEHYDROGENASE FAMILY PROTEIN"/>
    <property type="match status" value="1"/>
</dbReference>
<evidence type="ECO:0000256" key="4">
    <source>
        <dbReference type="ARBA" id="ARBA00022833"/>
    </source>
</evidence>
<keyword evidence="9" id="KW-1185">Reference proteome</keyword>
<protein>
    <submittedName>
        <fullName evidence="8">GroES-like protein</fullName>
    </submittedName>
</protein>
<organism evidence="8 9">
    <name type="scientific">Acaromyces ingoldii</name>
    <dbReference type="NCBI Taxonomy" id="215250"/>
    <lineage>
        <taxon>Eukaryota</taxon>
        <taxon>Fungi</taxon>
        <taxon>Dikarya</taxon>
        <taxon>Basidiomycota</taxon>
        <taxon>Ustilaginomycotina</taxon>
        <taxon>Exobasidiomycetes</taxon>
        <taxon>Exobasidiales</taxon>
        <taxon>Cryptobasidiaceae</taxon>
        <taxon>Acaromyces</taxon>
    </lineage>
</organism>
<dbReference type="InParanoid" id="A0A316YXF6"/>
<dbReference type="InterPro" id="IPR013154">
    <property type="entry name" value="ADH-like_N"/>
</dbReference>
<dbReference type="PANTHER" id="PTHR43350">
    <property type="entry name" value="NAD-DEPENDENT ALCOHOL DEHYDROGENASE"/>
    <property type="match status" value="1"/>
</dbReference>
<feature type="domain" description="Alcohol dehydrogenase-like C-terminal" evidence="6">
    <location>
        <begin position="235"/>
        <end position="356"/>
    </location>
</feature>
<dbReference type="Gene3D" id="3.90.180.10">
    <property type="entry name" value="Medium-chain alcohol dehydrogenases, catalytic domain"/>
    <property type="match status" value="1"/>
</dbReference>
<dbReference type="InterPro" id="IPR036291">
    <property type="entry name" value="NAD(P)-bd_dom_sf"/>
</dbReference>
<dbReference type="EMBL" id="KZ819634">
    <property type="protein sequence ID" value="PWN93434.1"/>
    <property type="molecule type" value="Genomic_DNA"/>
</dbReference>
<gene>
    <name evidence="8" type="ORF">FA10DRAFT_264087</name>
</gene>
<evidence type="ECO:0000313" key="9">
    <source>
        <dbReference type="Proteomes" id="UP000245768"/>
    </source>
</evidence>
<name>A0A316YXF6_9BASI</name>
<evidence type="ECO:0000256" key="2">
    <source>
        <dbReference type="ARBA" id="ARBA00008072"/>
    </source>
</evidence>
<comment type="cofactor">
    <cofactor evidence="1">
        <name>Zn(2+)</name>
        <dbReference type="ChEBI" id="CHEBI:29105"/>
    </cofactor>
</comment>
<comment type="similarity">
    <text evidence="2">Belongs to the zinc-containing alcohol dehydrogenase family.</text>
</comment>
<proteinExistence type="inferred from homology"/>
<dbReference type="Proteomes" id="UP000245768">
    <property type="component" value="Unassembled WGS sequence"/>
</dbReference>
<evidence type="ECO:0000259" key="6">
    <source>
        <dbReference type="Pfam" id="PF00107"/>
    </source>
</evidence>
<reference evidence="8 9" key="1">
    <citation type="journal article" date="2018" name="Mol. Biol. Evol.">
        <title>Broad Genomic Sampling Reveals a Smut Pathogenic Ancestry of the Fungal Clade Ustilaginomycotina.</title>
        <authorList>
            <person name="Kijpornyongpan T."/>
            <person name="Mondo S.J."/>
            <person name="Barry K."/>
            <person name="Sandor L."/>
            <person name="Lee J."/>
            <person name="Lipzen A."/>
            <person name="Pangilinan J."/>
            <person name="LaButti K."/>
            <person name="Hainaut M."/>
            <person name="Henrissat B."/>
            <person name="Grigoriev I.V."/>
            <person name="Spatafora J.W."/>
            <person name="Aime M.C."/>
        </authorList>
    </citation>
    <scope>NUCLEOTIDE SEQUENCE [LARGE SCALE GENOMIC DNA]</scope>
    <source>
        <strain evidence="8 9">MCA 4198</strain>
    </source>
</reference>
<evidence type="ECO:0000256" key="3">
    <source>
        <dbReference type="ARBA" id="ARBA00022723"/>
    </source>
</evidence>
<keyword evidence="3" id="KW-0479">Metal-binding</keyword>
<dbReference type="SUPFAM" id="SSF51735">
    <property type="entry name" value="NAD(P)-binding Rossmann-fold domains"/>
    <property type="match status" value="1"/>
</dbReference>
<dbReference type="Pfam" id="PF00107">
    <property type="entry name" value="ADH_zinc_N"/>
    <property type="match status" value="1"/>
</dbReference>
<keyword evidence="4" id="KW-0862">Zinc</keyword>
<dbReference type="InterPro" id="IPR011032">
    <property type="entry name" value="GroES-like_sf"/>
</dbReference>
<dbReference type="SUPFAM" id="SSF50129">
    <property type="entry name" value="GroES-like"/>
    <property type="match status" value="1"/>
</dbReference>
<dbReference type="Gene3D" id="3.40.50.720">
    <property type="entry name" value="NAD(P)-binding Rossmann-like Domain"/>
    <property type="match status" value="1"/>
</dbReference>
<evidence type="ECO:0000313" key="8">
    <source>
        <dbReference type="EMBL" id="PWN93434.1"/>
    </source>
</evidence>